<dbReference type="InterPro" id="IPR044925">
    <property type="entry name" value="His-Me_finger_sf"/>
</dbReference>
<sequence>MSGNIYIGLREPEANASAIPTDLPTDSKRRAAILEKVYKRVSIEDRGFTINNKPSPCHIWTGPTSGNGRGGGYGRMSLEGQTVATHLVVYTHFYGYIPSRKQIDHLCKQRACCNPEHLELVTHLQNQRRKVARKVTTCEPAHS</sequence>
<feature type="domain" description="HNH nuclease" evidence="1">
    <location>
        <begin position="84"/>
        <end position="128"/>
    </location>
</feature>
<keyword evidence="3" id="KW-1185">Reference proteome</keyword>
<dbReference type="Gene3D" id="3.90.75.20">
    <property type="match status" value="1"/>
</dbReference>
<dbReference type="InterPro" id="IPR003615">
    <property type="entry name" value="HNH_nuc"/>
</dbReference>
<protein>
    <recommendedName>
        <fullName evidence="1">HNH nuclease domain-containing protein</fullName>
    </recommendedName>
</protein>
<evidence type="ECO:0000313" key="3">
    <source>
        <dbReference type="Proteomes" id="UP000222072"/>
    </source>
</evidence>
<reference evidence="2 3" key="1">
    <citation type="journal article" date="2017" name="BMC Genomics">
        <title>Three novel Pseudomonas phages isolated from composting provide insights into the evolution and diversity of tailed phages.</title>
        <authorList>
            <person name="Amgarten D."/>
            <person name="Martins L.F."/>
            <person name="Lombardi K.C."/>
            <person name="Antunes L.P."/>
            <person name="de Souza A.P.S."/>
            <person name="Nicastro G.G."/>
            <person name="Kitajima E.W."/>
            <person name="Quaggio R.B."/>
            <person name="Upton C."/>
            <person name="Setubal J.C."/>
            <person name="da Silva A.M."/>
        </authorList>
    </citation>
    <scope>NUCLEOTIDE SEQUENCE [LARGE SCALE GENOMIC DNA]</scope>
</reference>
<evidence type="ECO:0000313" key="2">
    <source>
        <dbReference type="EMBL" id="AMD43461.1"/>
    </source>
</evidence>
<dbReference type="Pfam" id="PF13392">
    <property type="entry name" value="HNH_3"/>
    <property type="match status" value="1"/>
</dbReference>
<gene>
    <name evidence="2" type="ORF">ZC03_084</name>
</gene>
<dbReference type="Proteomes" id="UP000222072">
    <property type="component" value="Segment"/>
</dbReference>
<name>A0A1L2C978_9CAUD</name>
<evidence type="ECO:0000259" key="1">
    <source>
        <dbReference type="Pfam" id="PF13392"/>
    </source>
</evidence>
<accession>A0A1L2C978</accession>
<dbReference type="EMBL" id="KU356690">
    <property type="protein sequence ID" value="AMD43461.1"/>
    <property type="molecule type" value="Genomic_DNA"/>
</dbReference>
<organism evidence="2 3">
    <name type="scientific">Pseudomonas phage ZC03</name>
    <dbReference type="NCBI Taxonomy" id="1622115"/>
    <lineage>
        <taxon>Viruses</taxon>
        <taxon>Duplodnaviria</taxon>
        <taxon>Heunggongvirae</taxon>
        <taxon>Uroviricota</taxon>
        <taxon>Caudoviricetes</taxon>
        <taxon>Schitoviridae</taxon>
        <taxon>Zicotriavirus</taxon>
        <taxon>Zicotriavirus ZC03</taxon>
    </lineage>
</organism>
<dbReference type="SUPFAM" id="SSF54060">
    <property type="entry name" value="His-Me finger endonucleases"/>
    <property type="match status" value="1"/>
</dbReference>
<proteinExistence type="predicted"/>